<dbReference type="CDD" id="cd07938">
    <property type="entry name" value="DRE_TIM_HMGL"/>
    <property type="match status" value="1"/>
</dbReference>
<evidence type="ECO:0000313" key="5">
    <source>
        <dbReference type="EMBL" id="MBR0680960.1"/>
    </source>
</evidence>
<evidence type="ECO:0000259" key="4">
    <source>
        <dbReference type="PROSITE" id="PS50991"/>
    </source>
</evidence>
<keyword evidence="2" id="KW-0479">Metal-binding</keyword>
<comment type="caution">
    <text evidence="5">The sequence shown here is derived from an EMBL/GenBank/DDBJ whole genome shotgun (WGS) entry which is preliminary data.</text>
</comment>
<keyword evidence="6" id="KW-1185">Reference proteome</keyword>
<feature type="domain" description="Pyruvate carboxyltransferase" evidence="4">
    <location>
        <begin position="8"/>
        <end position="285"/>
    </location>
</feature>
<dbReference type="InterPro" id="IPR013785">
    <property type="entry name" value="Aldolase_TIM"/>
</dbReference>
<dbReference type="Proteomes" id="UP001138709">
    <property type="component" value="Unassembled WGS sequence"/>
</dbReference>
<dbReference type="GO" id="GO:0004419">
    <property type="term" value="F:hydroxymethylglutaryl-CoA lyase activity"/>
    <property type="evidence" value="ECO:0007669"/>
    <property type="project" value="TreeGrafter"/>
</dbReference>
<sequence length="316" mass="33910">MSDLPKRVTIREEGPREGFQIEAATIPTADKVRLIEALAETGLTEVQCVSFVDPRRVPGMADADEVARLARRRPDVRYSCIWLNQRGLERAMQSSLDVLGELQCAASETFGIRNSGRDAAASLAEQRRWLETYRANGIAVESVVVMTAFGCNIEGEISPSKVVERLAPVLSLATEFDVKVPEVTLADTVGWATPRAVSRLVGAVRERWPDIPVGLHLHDTRGTGLANAFAGLQLGITAFDASCAGLGGCPFAGHKGAAGNICTEDLVFLCEEMGIETGIDLDRLIECARLAEQIVGHPLPGKVMNGGSLAGYRRAA</sequence>
<dbReference type="InterPro" id="IPR000891">
    <property type="entry name" value="PYR_CT"/>
</dbReference>
<protein>
    <submittedName>
        <fullName evidence="5">Hydroxymethylglutaryl-CoA lyase</fullName>
    </submittedName>
</protein>
<evidence type="ECO:0000256" key="1">
    <source>
        <dbReference type="ARBA" id="ARBA00009405"/>
    </source>
</evidence>
<dbReference type="AlphaFoldDB" id="A0A9X9XB74"/>
<evidence type="ECO:0000256" key="3">
    <source>
        <dbReference type="ARBA" id="ARBA00023239"/>
    </source>
</evidence>
<name>A0A9X9XB74_9PROT</name>
<organism evidence="5 6">
    <name type="scientific">Neoroseomonas eburnea</name>
    <dbReference type="NCBI Taxonomy" id="1346889"/>
    <lineage>
        <taxon>Bacteria</taxon>
        <taxon>Pseudomonadati</taxon>
        <taxon>Pseudomonadota</taxon>
        <taxon>Alphaproteobacteria</taxon>
        <taxon>Acetobacterales</taxon>
        <taxon>Acetobacteraceae</taxon>
        <taxon>Neoroseomonas</taxon>
    </lineage>
</organism>
<evidence type="ECO:0000313" key="6">
    <source>
        <dbReference type="Proteomes" id="UP001138709"/>
    </source>
</evidence>
<dbReference type="SUPFAM" id="SSF51569">
    <property type="entry name" value="Aldolase"/>
    <property type="match status" value="1"/>
</dbReference>
<dbReference type="GO" id="GO:0046951">
    <property type="term" value="P:ketone body biosynthetic process"/>
    <property type="evidence" value="ECO:0007669"/>
    <property type="project" value="TreeGrafter"/>
</dbReference>
<dbReference type="EMBL" id="JAAEDL010000008">
    <property type="protein sequence ID" value="MBR0680960.1"/>
    <property type="molecule type" value="Genomic_DNA"/>
</dbReference>
<comment type="similarity">
    <text evidence="1">Belongs to the HMG-CoA lyase family.</text>
</comment>
<dbReference type="PROSITE" id="PS50991">
    <property type="entry name" value="PYR_CT"/>
    <property type="match status" value="1"/>
</dbReference>
<dbReference type="PANTHER" id="PTHR42738:SF7">
    <property type="entry name" value="HYDROXYMETHYLGLUTARYL-COA LYASE"/>
    <property type="match status" value="1"/>
</dbReference>
<dbReference type="GO" id="GO:0006552">
    <property type="term" value="P:L-leucine catabolic process"/>
    <property type="evidence" value="ECO:0007669"/>
    <property type="project" value="TreeGrafter"/>
</dbReference>
<dbReference type="GO" id="GO:0046872">
    <property type="term" value="F:metal ion binding"/>
    <property type="evidence" value="ECO:0007669"/>
    <property type="project" value="UniProtKB-KW"/>
</dbReference>
<dbReference type="Pfam" id="PF00682">
    <property type="entry name" value="HMGL-like"/>
    <property type="match status" value="1"/>
</dbReference>
<keyword evidence="3 5" id="KW-0456">Lyase</keyword>
<evidence type="ECO:0000256" key="2">
    <source>
        <dbReference type="ARBA" id="ARBA00022723"/>
    </source>
</evidence>
<dbReference type="PANTHER" id="PTHR42738">
    <property type="entry name" value="HYDROXYMETHYLGLUTARYL-COA LYASE"/>
    <property type="match status" value="1"/>
</dbReference>
<dbReference type="Gene3D" id="3.20.20.70">
    <property type="entry name" value="Aldolase class I"/>
    <property type="match status" value="1"/>
</dbReference>
<gene>
    <name evidence="5" type="ORF">GXW74_10720</name>
</gene>
<reference evidence="5" key="2">
    <citation type="journal article" date="2021" name="Syst. Appl. Microbiol.">
        <title>Roseomonas hellenica sp. nov., isolated from roots of wild-growing Alkanna tinctoria.</title>
        <authorList>
            <person name="Rat A."/>
            <person name="Naranjo H.D."/>
            <person name="Lebbe L."/>
            <person name="Cnockaert M."/>
            <person name="Krigas N."/>
            <person name="Grigoriadou K."/>
            <person name="Maloupa E."/>
            <person name="Willems A."/>
        </authorList>
    </citation>
    <scope>NUCLEOTIDE SEQUENCE</scope>
    <source>
        <strain evidence="5">LMG 31228</strain>
    </source>
</reference>
<accession>A0A9X9XB74</accession>
<dbReference type="NCBIfam" id="NF004283">
    <property type="entry name" value="PRK05692.1"/>
    <property type="match status" value="1"/>
</dbReference>
<dbReference type="InterPro" id="IPR043594">
    <property type="entry name" value="HMGL"/>
</dbReference>
<dbReference type="RefSeq" id="WP_211846485.1">
    <property type="nucleotide sequence ID" value="NZ_JAAEDL010000008.1"/>
</dbReference>
<proteinExistence type="inferred from homology"/>
<reference evidence="5" key="1">
    <citation type="submission" date="2020-01" db="EMBL/GenBank/DDBJ databases">
        <authorList>
            <person name="Rat A."/>
        </authorList>
    </citation>
    <scope>NUCLEOTIDE SEQUENCE</scope>
    <source>
        <strain evidence="5">LMG 31228</strain>
    </source>
</reference>